<accession>B1H3C6</accession>
<dbReference type="PANTHER" id="PTHR12062:SF10">
    <property type="entry name" value="ALPHA-1,3-MANNOSYL-GLYCOPROTEIN 4-BETA-N-ACETYLGLUCOSAMINYLTRANSFERASE-LIKE PROTEIN MGAT4D"/>
    <property type="match status" value="1"/>
</dbReference>
<evidence type="ECO:0000256" key="1">
    <source>
        <dbReference type="ARBA" id="ARBA00004922"/>
    </source>
</evidence>
<dbReference type="PANTHER" id="PTHR12062">
    <property type="entry name" value="N-ACETYLGLUCOSAMINYLTRANSFERASE VI"/>
    <property type="match status" value="1"/>
</dbReference>
<gene>
    <name evidence="7" type="primary">mgat4d</name>
</gene>
<keyword evidence="3" id="KW-0808">Transferase</keyword>
<feature type="domain" description="MGAT4 A/B/C C-terminal" evidence="6">
    <location>
        <begin position="392"/>
        <end position="520"/>
    </location>
</feature>
<feature type="chain" id="PRO_5030170099" evidence="4">
    <location>
        <begin position="25"/>
        <end position="573"/>
    </location>
</feature>
<dbReference type="GeneTree" id="ENSGT00940000161998"/>
<feature type="signal peptide" evidence="4">
    <location>
        <begin position="1"/>
        <end position="24"/>
    </location>
</feature>
<keyword evidence="2" id="KW-0328">Glycosyltransferase</keyword>
<feature type="domain" description="MGAT4 conserved region" evidence="5">
    <location>
        <begin position="102"/>
        <end position="378"/>
    </location>
</feature>
<evidence type="ECO:0000259" key="5">
    <source>
        <dbReference type="Pfam" id="PF04666"/>
    </source>
</evidence>
<dbReference type="Pfam" id="PF04666">
    <property type="entry name" value="MGAT4_cons"/>
    <property type="match status" value="1"/>
</dbReference>
<dbReference type="Pfam" id="PF23524">
    <property type="entry name" value="MGAT4A_C"/>
    <property type="match status" value="1"/>
</dbReference>
<evidence type="ECO:0000259" key="6">
    <source>
        <dbReference type="Pfam" id="PF23524"/>
    </source>
</evidence>
<dbReference type="GO" id="GO:0008375">
    <property type="term" value="F:acetylglucosaminyltransferase activity"/>
    <property type="evidence" value="ECO:0007669"/>
    <property type="project" value="UniProtKB-ARBA"/>
</dbReference>
<organism evidence="7">
    <name type="scientific">Xenopus tropicalis</name>
    <name type="common">Western clawed frog</name>
    <name type="synonym">Silurana tropicalis</name>
    <dbReference type="NCBI Taxonomy" id="8364"/>
    <lineage>
        <taxon>Eukaryota</taxon>
        <taxon>Metazoa</taxon>
        <taxon>Chordata</taxon>
        <taxon>Craniata</taxon>
        <taxon>Vertebrata</taxon>
        <taxon>Euteleostomi</taxon>
        <taxon>Amphibia</taxon>
        <taxon>Batrachia</taxon>
        <taxon>Anura</taxon>
        <taxon>Pipoidea</taxon>
        <taxon>Pipidae</taxon>
        <taxon>Xenopodinae</taxon>
        <taxon>Xenopus</taxon>
        <taxon>Silurana</taxon>
    </lineage>
</organism>
<dbReference type="Ensembl" id="ENSXETT00000032624">
    <property type="protein sequence ID" value="ENSXETP00000032624"/>
    <property type="gene ID" value="ENSXETG00000014915"/>
</dbReference>
<reference evidence="7" key="1">
    <citation type="journal article" date="2010" name="Science">
        <title>The genome of the Western clawed frog Xenopus tropicalis.</title>
        <authorList>
            <person name="Hellsten U."/>
            <person name="Harland R.M."/>
            <person name="Gilchrist M.J."/>
            <person name="Hendrix D."/>
            <person name="Jurka J."/>
            <person name="Kapitonov V."/>
            <person name="Ovcharenko I."/>
            <person name="Putnam N.H."/>
            <person name="Shu S."/>
            <person name="Taher L."/>
            <person name="Blitz I.L."/>
            <person name="Blumberg B."/>
            <person name="Dichmann D.S."/>
            <person name="Dubchak I."/>
            <person name="Amaya E."/>
            <person name="Detter J.C."/>
            <person name="Fletcher R."/>
            <person name="Gerhard D.S."/>
            <person name="Goodstein D."/>
            <person name="Graves T."/>
            <person name="Grigoriev I.V."/>
            <person name="Grimwood J."/>
            <person name="Kawashima T."/>
            <person name="Lindquist E."/>
            <person name="Lucas S.M."/>
            <person name="Mead P.E."/>
            <person name="Mitros T."/>
            <person name="Ogino H."/>
            <person name="Ohta Y."/>
            <person name="Poliakov A.V."/>
            <person name="Pollet N."/>
            <person name="Robert J."/>
            <person name="Salamov A."/>
            <person name="Sater A.K."/>
            <person name="Schmutz J."/>
            <person name="Terry A."/>
            <person name="Vize P.D."/>
            <person name="Warren W.C."/>
            <person name="Wells D."/>
            <person name="Wills A."/>
            <person name="Wilson R.K."/>
            <person name="Zimmerman L.B."/>
            <person name="Zorn A.M."/>
            <person name="Grainger R."/>
            <person name="Grammer T."/>
            <person name="Khokha M.K."/>
            <person name="Richardson P.M."/>
            <person name="Rokhsar D.S."/>
        </authorList>
    </citation>
    <scope>NUCLEOTIDE SEQUENCE [LARGE SCALE GENOMIC DNA]</scope>
    <source>
        <strain evidence="7">Nigerian</strain>
    </source>
</reference>
<protein>
    <submittedName>
        <fullName evidence="7">Alpha-1,3-mannosyl-glycoprotein 4-beta-N-acetylglucosaminyltransferase D</fullName>
    </submittedName>
</protein>
<evidence type="ECO:0000256" key="4">
    <source>
        <dbReference type="SAM" id="SignalP"/>
    </source>
</evidence>
<evidence type="ECO:0000313" key="7">
    <source>
        <dbReference type="Ensembl" id="ENSXETP00000032624"/>
    </source>
</evidence>
<dbReference type="InterPro" id="IPR056576">
    <property type="entry name" value="MGAT4_A/B/C_C"/>
</dbReference>
<dbReference type="InterPro" id="IPR006759">
    <property type="entry name" value="Glyco_transf_54"/>
</dbReference>
<accession>F7ECH3</accession>
<evidence type="ECO:0000256" key="2">
    <source>
        <dbReference type="ARBA" id="ARBA00022676"/>
    </source>
</evidence>
<keyword evidence="4" id="KW-0732">Signal</keyword>
<sequence>MRCRNGSLLTFIALAAFLSLSWYAAFNGDRANGGELYEKQFFDLQQRLYLAEQENQKRSRDLSTVLDEIKRAVEEKRNAFENHTVEEIRWKVLNMSSRLPVQFANIYMFLPHLIGHEDQMRPNVLYGQDRTGVSIVFGIPTVKRDKQSYLMDTLNSIFSELTASEKSDCVVIVFIAEVNHDYVNTLANNIKNNFPKEIESGVLEIVSPPVNYYPDLSNIRETFGDSKERVRWRTKQNLDYSFLMLYAQPKGTYYLQLEDDIVAKPNFFQYLKSFATQQTSEDWIILEFSQLGFIGKMFRAKDLPFLTEFFLMFYKDKPIDWLLDHFLWVKVCNPEKDAKHCDRQKSNLRIRYRPSLFQHIGTHSSLSGKIQNLKDKDFDKKLLYKAHANPPAKVSTSLKIYQQYNLEKAYVGQECFWAFSPVAGDFILFEFTEPSEVKGYLFKSGNIEHPGDKLFNTTVEVLPAKNISKADFPKSEDGYLQLGNFVSGVAEGVISPSLGKIKAIRLKILSESPVWALLSEMDRKHSMCHQPCSINVSNNVVLFWYACLLRFPSYLSKKKYTNMLQVVKQVFFI</sequence>
<name>F7ECH3_XENTR</name>
<evidence type="ECO:0000256" key="3">
    <source>
        <dbReference type="ARBA" id="ARBA00022679"/>
    </source>
</evidence>
<dbReference type="Bgee" id="ENSXETG00000014915">
    <property type="expression patterns" value="Expressed in liver and 9 other cell types or tissues"/>
</dbReference>
<dbReference type="InterPro" id="IPR057279">
    <property type="entry name" value="MGAT4"/>
</dbReference>
<comment type="pathway">
    <text evidence="1">Protein modification; protein glycosylation.</text>
</comment>
<dbReference type="Xenbase" id="XB-GENE-5866431">
    <property type="gene designation" value="mgat4d"/>
</dbReference>
<proteinExistence type="predicted"/>
<reference evidence="7" key="2">
    <citation type="submission" date="2011-06" db="UniProtKB">
        <authorList>
            <consortium name="Ensembl"/>
        </authorList>
    </citation>
    <scope>IDENTIFICATION</scope>
</reference>
<dbReference type="AlphaFoldDB" id="F7ECH3"/>
<dbReference type="InParanoid" id="F7ECH3"/>